<dbReference type="PROSITE" id="PS51318">
    <property type="entry name" value="TAT"/>
    <property type="match status" value="1"/>
</dbReference>
<proteinExistence type="predicted"/>
<evidence type="ECO:0000313" key="4">
    <source>
        <dbReference type="EMBL" id="WRP14294.1"/>
    </source>
</evidence>
<dbReference type="Pfam" id="PF13354">
    <property type="entry name" value="Beta-lactamase2"/>
    <property type="match status" value="1"/>
</dbReference>
<dbReference type="RefSeq" id="WP_324668603.1">
    <property type="nucleotide sequence ID" value="NZ_CP141614.1"/>
</dbReference>
<dbReference type="InterPro" id="IPR006311">
    <property type="entry name" value="TAT_signal"/>
</dbReference>
<protein>
    <recommendedName>
        <fullName evidence="1">Beta-lactamase</fullName>
    </recommendedName>
    <alternativeName>
        <fullName evidence="2">Penicillinase</fullName>
    </alternativeName>
</protein>
<reference evidence="5" key="1">
    <citation type="submission" date="2023-12" db="EMBL/GenBank/DDBJ databases">
        <title>Novel isolates from deep terrestrial aquifers shed light on the physiology and ecology of the class Limnochordia.</title>
        <authorList>
            <person name="Karnachuk O.V."/>
            <person name="Lukina A.P."/>
            <person name="Avakyan M.R."/>
            <person name="Kadnikov V."/>
            <person name="Begmatov S."/>
            <person name="Beletsky A.V."/>
            <person name="Mardanov A.V."/>
            <person name="Ravin N.V."/>
        </authorList>
    </citation>
    <scope>NUCLEOTIDE SEQUENCE [LARGE SCALE GENOMIC DNA]</scope>
    <source>
        <strain evidence="5">LN</strain>
    </source>
</reference>
<dbReference type="PANTHER" id="PTHR35333:SF5">
    <property type="entry name" value="CONSERVED LIPOPROTEIN LPQF-RELATED"/>
    <property type="match status" value="1"/>
</dbReference>
<dbReference type="Proteomes" id="UP001333102">
    <property type="component" value="Chromosome"/>
</dbReference>
<feature type="domain" description="Beta-lactamase class A catalytic" evidence="3">
    <location>
        <begin position="153"/>
        <end position="251"/>
    </location>
</feature>
<name>A0ABZ1BNN4_9FIRM</name>
<dbReference type="EMBL" id="CP141614">
    <property type="protein sequence ID" value="WRP14294.1"/>
    <property type="molecule type" value="Genomic_DNA"/>
</dbReference>
<dbReference type="Gene3D" id="3.40.710.10">
    <property type="entry name" value="DD-peptidase/beta-lactamase superfamily"/>
    <property type="match status" value="1"/>
</dbReference>
<sequence>MTPWRRIVIGLVAASVAGGMAGAGPLSARAQPLTPERALERLFVERPMQPDWFAPSFLSQVPAAQVEAIVAQLTAALGRFERVEREGASYVVVLERGLIPTQVALDGQGRFTGLFFHPPRARAAGDSSASAVRDAVAAFEALPGRVSVVVVEDGRVREALAADQPMAVGSAFKLAILAALADQVRSGQRQWDEVVHLEPGWKSLPSGILQAWPDGAPLTLYSLAALMISVSDNTAADALLHLAGREAVEALAPRNRPFLSTREAFILKGPDGEALLARYRAGDEAGRRALLAEIAGQPLPGVEALTGEPRALDVEWFFTGTELCALMERVRDLPLMGINPGVARPEEWASVAFKGGSEPGVLNLTTALTARDGRRLCVAATWNADQALDEARFVSLYALLLDALK</sequence>
<organism evidence="4 5">
    <name type="scientific">Geochorda subterranea</name>
    <dbReference type="NCBI Taxonomy" id="3109564"/>
    <lineage>
        <taxon>Bacteria</taxon>
        <taxon>Bacillati</taxon>
        <taxon>Bacillota</taxon>
        <taxon>Limnochordia</taxon>
        <taxon>Limnochordales</taxon>
        <taxon>Geochordaceae</taxon>
        <taxon>Geochorda</taxon>
    </lineage>
</organism>
<keyword evidence="5" id="KW-1185">Reference proteome</keyword>
<gene>
    <name evidence="4" type="ORF">VLY81_12850</name>
</gene>
<evidence type="ECO:0000256" key="2">
    <source>
        <dbReference type="ARBA" id="ARBA00030171"/>
    </source>
</evidence>
<dbReference type="PANTHER" id="PTHR35333">
    <property type="entry name" value="BETA-LACTAMASE"/>
    <property type="match status" value="1"/>
</dbReference>
<dbReference type="SUPFAM" id="SSF56601">
    <property type="entry name" value="beta-lactamase/transpeptidase-like"/>
    <property type="match status" value="1"/>
</dbReference>
<accession>A0ABZ1BNN4</accession>
<evidence type="ECO:0000256" key="1">
    <source>
        <dbReference type="ARBA" id="ARBA00018879"/>
    </source>
</evidence>
<dbReference type="InterPro" id="IPR045155">
    <property type="entry name" value="Beta-lactam_cat"/>
</dbReference>
<dbReference type="InterPro" id="IPR000871">
    <property type="entry name" value="Beta-lactam_class-A"/>
</dbReference>
<dbReference type="GO" id="GO:0016787">
    <property type="term" value="F:hydrolase activity"/>
    <property type="evidence" value="ECO:0007669"/>
    <property type="project" value="UniProtKB-KW"/>
</dbReference>
<evidence type="ECO:0000313" key="5">
    <source>
        <dbReference type="Proteomes" id="UP001333102"/>
    </source>
</evidence>
<evidence type="ECO:0000259" key="3">
    <source>
        <dbReference type="Pfam" id="PF13354"/>
    </source>
</evidence>
<keyword evidence="4" id="KW-0378">Hydrolase</keyword>
<dbReference type="InterPro" id="IPR012338">
    <property type="entry name" value="Beta-lactam/transpept-like"/>
</dbReference>